<evidence type="ECO:0000256" key="4">
    <source>
        <dbReference type="SAM" id="MobiDB-lite"/>
    </source>
</evidence>
<dbReference type="InterPro" id="IPR023828">
    <property type="entry name" value="Peptidase_S8_Ser-AS"/>
</dbReference>
<dbReference type="PANTHER" id="PTHR33928">
    <property type="entry name" value="POLYGALACTURONASE QRT3"/>
    <property type="match status" value="1"/>
</dbReference>
<dbReference type="Pfam" id="PF12708">
    <property type="entry name" value="Pect-lyase_RHGA_epim"/>
    <property type="match status" value="2"/>
</dbReference>
<keyword evidence="2" id="KW-0378">Hydrolase</keyword>
<dbReference type="EMBL" id="JAZHXI010000003">
    <property type="protein sequence ID" value="KAL2073900.1"/>
    <property type="molecule type" value="Genomic_DNA"/>
</dbReference>
<organism evidence="8 9">
    <name type="scientific">Oculimacula yallundae</name>
    <dbReference type="NCBI Taxonomy" id="86028"/>
    <lineage>
        <taxon>Eukaryota</taxon>
        <taxon>Fungi</taxon>
        <taxon>Dikarya</taxon>
        <taxon>Ascomycota</taxon>
        <taxon>Pezizomycotina</taxon>
        <taxon>Leotiomycetes</taxon>
        <taxon>Helotiales</taxon>
        <taxon>Ploettnerulaceae</taxon>
        <taxon>Oculimacula</taxon>
    </lineage>
</organism>
<evidence type="ECO:0000256" key="1">
    <source>
        <dbReference type="ARBA" id="ARBA00022670"/>
    </source>
</evidence>
<feature type="region of interest" description="Disordered" evidence="4">
    <location>
        <begin position="1777"/>
        <end position="1821"/>
    </location>
</feature>
<dbReference type="SUPFAM" id="SSF52743">
    <property type="entry name" value="Subtilisin-like"/>
    <property type="match status" value="1"/>
</dbReference>
<feature type="region of interest" description="Disordered" evidence="4">
    <location>
        <begin position="90"/>
        <end position="117"/>
    </location>
</feature>
<evidence type="ECO:0000256" key="2">
    <source>
        <dbReference type="ARBA" id="ARBA00022801"/>
    </source>
</evidence>
<feature type="domain" description="Rhamnogalacturonase A/B/Epimerase-like pectate lyase" evidence="7">
    <location>
        <begin position="180"/>
        <end position="412"/>
    </location>
</feature>
<protein>
    <recommendedName>
        <fullName evidence="10">Glucan 1,3-beta-glucosidase</fullName>
    </recommendedName>
</protein>
<feature type="compositionally biased region" description="Low complexity" evidence="4">
    <location>
        <begin position="1801"/>
        <end position="1821"/>
    </location>
</feature>
<dbReference type="Gene3D" id="3.40.50.200">
    <property type="entry name" value="Peptidase S8/S53 domain"/>
    <property type="match status" value="1"/>
</dbReference>
<evidence type="ECO:0000259" key="6">
    <source>
        <dbReference type="Pfam" id="PF00082"/>
    </source>
</evidence>
<feature type="compositionally biased region" description="Polar residues" evidence="4">
    <location>
        <begin position="1719"/>
        <end position="1733"/>
    </location>
</feature>
<dbReference type="PANTHER" id="PTHR33928:SF2">
    <property type="entry name" value="PECTATE LYASE SUPERFAMILY PROTEIN DOMAIN-CONTAINING PROTEIN-RELATED"/>
    <property type="match status" value="1"/>
</dbReference>
<evidence type="ECO:0000256" key="5">
    <source>
        <dbReference type="SAM" id="SignalP"/>
    </source>
</evidence>
<dbReference type="Proteomes" id="UP001595075">
    <property type="component" value="Unassembled WGS sequence"/>
</dbReference>
<dbReference type="PROSITE" id="PS00138">
    <property type="entry name" value="SUBTILASE_SER"/>
    <property type="match status" value="1"/>
</dbReference>
<feature type="chain" id="PRO_5046774299" description="Glucan 1,3-beta-glucosidase" evidence="5">
    <location>
        <begin position="27"/>
        <end position="1948"/>
    </location>
</feature>
<dbReference type="InterPro" id="IPR011050">
    <property type="entry name" value="Pectin_lyase_fold/virulence"/>
</dbReference>
<feature type="compositionally biased region" description="Polar residues" evidence="4">
    <location>
        <begin position="1788"/>
        <end position="1800"/>
    </location>
</feature>
<evidence type="ECO:0000313" key="8">
    <source>
        <dbReference type="EMBL" id="KAL2073900.1"/>
    </source>
</evidence>
<feature type="domain" description="Peptidase S8/S53" evidence="6">
    <location>
        <begin position="1458"/>
        <end position="1687"/>
    </location>
</feature>
<evidence type="ECO:0000259" key="7">
    <source>
        <dbReference type="Pfam" id="PF12708"/>
    </source>
</evidence>
<feature type="compositionally biased region" description="Polar residues" evidence="4">
    <location>
        <begin position="49"/>
        <end position="61"/>
    </location>
</feature>
<evidence type="ECO:0000313" key="9">
    <source>
        <dbReference type="Proteomes" id="UP001595075"/>
    </source>
</evidence>
<reference evidence="8 9" key="1">
    <citation type="journal article" date="2024" name="Commun. Biol.">
        <title>Comparative genomic analysis of thermophilic fungi reveals convergent evolutionary adaptations and gene losses.</title>
        <authorList>
            <person name="Steindorff A.S."/>
            <person name="Aguilar-Pontes M.V."/>
            <person name="Robinson A.J."/>
            <person name="Andreopoulos B."/>
            <person name="LaButti K."/>
            <person name="Kuo A."/>
            <person name="Mondo S."/>
            <person name="Riley R."/>
            <person name="Otillar R."/>
            <person name="Haridas S."/>
            <person name="Lipzen A."/>
            <person name="Grimwood J."/>
            <person name="Schmutz J."/>
            <person name="Clum A."/>
            <person name="Reid I.D."/>
            <person name="Moisan M.C."/>
            <person name="Butler G."/>
            <person name="Nguyen T.T.M."/>
            <person name="Dewar K."/>
            <person name="Conant G."/>
            <person name="Drula E."/>
            <person name="Henrissat B."/>
            <person name="Hansel C."/>
            <person name="Singer S."/>
            <person name="Hutchinson M.I."/>
            <person name="de Vries R.P."/>
            <person name="Natvig D.O."/>
            <person name="Powell A.J."/>
            <person name="Tsang A."/>
            <person name="Grigoriev I.V."/>
        </authorList>
    </citation>
    <scope>NUCLEOTIDE SEQUENCE [LARGE SCALE GENOMIC DNA]</scope>
    <source>
        <strain evidence="8 9">CBS 494.80</strain>
    </source>
</reference>
<dbReference type="Pfam" id="PF00082">
    <property type="entry name" value="Peptidase_S8"/>
    <property type="match status" value="1"/>
</dbReference>
<dbReference type="InterPro" id="IPR000209">
    <property type="entry name" value="Peptidase_S8/S53_dom"/>
</dbReference>
<dbReference type="InterPro" id="IPR039279">
    <property type="entry name" value="QRT3-like"/>
</dbReference>
<sequence length="1948" mass="210917">MGTINMLYLRWCLLVALFSLASSAYSDHHVKHRARHHDSTNSHQKRAKNASTASTKSFKGLTQSAVERAQEIVDAALGDWGSYNRARFENPKHNVYSPTPESVLGSQRRDTTDPVPESPNITEDIAAAAALVAEIDAAAGFRNGTILPPLKKRAGATFWMETMSRSGTQPYGSDSSYKVFRNVQTDFGAKGDGVTDDTKAINLAISSGNRCGQNCYSSSTKNAIVYFPRAGTYLVSSSIIALYGTQLIGDPNYMPILKATSRFVGLGVISTDVYVRGGKGIDGRDLQYYINTANFYRQIRNFVIDVRVATFPPEGIAGIHYQVSQATSLFNVKFLCAETPTTKHRAIFAENGSGGFMSDLTFQGGAYGIQGGNQQFTAHRLTFNNVRTAIWVIWDWGWTWKSIHIIGSKTGFNLTSENGKTSETGSLLVQDSIFESTTNAIVSFPPSSVVGSNNTGITLDNVVFKGVTNAIMDTKGKVWLAGSVGSVGTFVLGPVYDNLKRTFSSGTQIDSPRPKGLLGPNNGLPRPIFLEHARPQYGDMPSSQFISMKKNGVKGDGDTDDTREFQRVIDRYAGTSNVIFVDAGSYILTDTIRIPPGTKIVGELWAQLVARGPKFSDDSQPRPMLQIGTKGQVGSVEIQDLLFTNVGPTKGLISVEWNLEADRPCSAAMWDCHVRIGGAAGSDLNSKECPPFKSGVNPGCKAGSLMFHLTSTASAYLENVWLWTGDHDLDDAQLTNNNNTVPQLSVYVARGMLIDSQKPTWLYGTASEHATYYQYSFYRAKNIHAGMIQTESAYYQPNPKPPLPFDSYTLRFPGDPDYSKCRSNSSLSGCDSSWAVIMERSSDISFAGAGLYTWFNVYDESCVDPRTCQKSLISLKNNGKNIVFMNLVTIGAKYIATSNGGEISADENESSSGHPKWTHLAALQYVISQFGLLLKVAVRSPSLRLVTTLEVGWLTGVPGPDGVVTTQFTGVTQTTTLSIPLVIVTSIEYWNVQITNSVFPSNIVPTMSVVPSPFTITNSLPPGAPGPAGTRVITPPPYPWGGTTLTSPGGPVVTYIFDGTSVLVTSTTTLTYTKSGHTILFGPTGIILDGTPMPSPTSTTTKDGITLGPPLLWFTDFPTQTVSMITDDVISATTTNIDGTPICISRRIGGIILIGWPPGIYPGGGPPPFPKLPTPVPFDFPPQIRWPPITIGPDFIPTYDRSPDEDEPCETTSVSSCFTTVTRAPGTTRTSSSCGFITGCKPTETSKTSTTSVCSFARHGVPTAGPSSHIERRAGNCGQWGVIYPSNHNNELANAFINSAITSLGLNGEVYRSQSTNLGTMFWAFEFISDAQFDQLRNWTPQLEIESYERPSGKAWKKQNPDPLAATQRDTVADKVEEETSLRKRLSISEITDAREMVSLSTPPGAKENQMNSRFTYDNSAGEGQTVYIVEYGATANDELSQLSIRYLYTHPRARSTPNDKPGGHGTCVTAKVGGRTLGIARKASMVVTVVNYEDYIFEAFLDGMLMVYDDIKSKNLEKTSVVNFSIQFKLRSDDPSGVSQSMITKMAVVIKAMLADGVTVVTGAGNKQGRMRGWPGKFGESDDANYMQDLIVVGGVDNADGQYESRHSYGRSKGPWGTPWQDNVDYDVDVWAPSVDLFCADDKNRMVKDRANLRAGTSFASPLVAGLAAYFKTLSSTTLSPAQVKQKNQEPVTFQKPRPAMANVPADDLALEKRQNLPSGCSIDPTNTNPENAPTGGGPTFVFETGPVPGPTCISGCGDLCTGTVFCSTPGPNPANPDFFDPLDPRSPQNPSNPQYTPPTTNAPTSKLTSTTTPVTSIPTTAPTGPQLLLEIYLDSFLDEIGNSNDWYFFDARSDVGGSNAPCTKQATLKTKAPNNLEAGRQTYPDGVFKMQSHGLDCTYTGTATAIGTLSCPGKQTTCESRLQKVECPFISNFRDIMTWEGVCYWS</sequence>
<dbReference type="SUPFAM" id="SSF51126">
    <property type="entry name" value="Pectin lyase-like"/>
    <property type="match status" value="2"/>
</dbReference>
<feature type="domain" description="Rhamnogalacturonase A/B/Epimerase-like pectate lyase" evidence="7">
    <location>
        <begin position="545"/>
        <end position="603"/>
    </location>
</feature>
<feature type="region of interest" description="Disordered" evidence="4">
    <location>
        <begin position="31"/>
        <end position="61"/>
    </location>
</feature>
<keyword evidence="1" id="KW-0645">Protease</keyword>
<name>A0ABR4CVL4_9HELO</name>
<keyword evidence="9" id="KW-1185">Reference proteome</keyword>
<dbReference type="InterPro" id="IPR024535">
    <property type="entry name" value="RHGA/B-epi-like_pectate_lyase"/>
</dbReference>
<dbReference type="InterPro" id="IPR012334">
    <property type="entry name" value="Pectin_lyas_fold"/>
</dbReference>
<dbReference type="Gene3D" id="2.160.20.10">
    <property type="entry name" value="Single-stranded right-handed beta-helix, Pectin lyase-like"/>
    <property type="match status" value="2"/>
</dbReference>
<evidence type="ECO:0008006" key="10">
    <source>
        <dbReference type="Google" id="ProtNLM"/>
    </source>
</evidence>
<comment type="caution">
    <text evidence="8">The sequence shown here is derived from an EMBL/GenBank/DDBJ whole genome shotgun (WGS) entry which is preliminary data.</text>
</comment>
<accession>A0ABR4CVL4</accession>
<dbReference type="InterPro" id="IPR036852">
    <property type="entry name" value="Peptidase_S8/S53_dom_sf"/>
</dbReference>
<keyword evidence="5" id="KW-0732">Signal</keyword>
<feature type="signal peptide" evidence="5">
    <location>
        <begin position="1"/>
        <end position="26"/>
    </location>
</feature>
<gene>
    <name evidence="8" type="ORF">VTL71DRAFT_11226</name>
</gene>
<dbReference type="CDD" id="cd23668">
    <property type="entry name" value="GH55_beta13glucanase-like"/>
    <property type="match status" value="1"/>
</dbReference>
<evidence type="ECO:0000256" key="3">
    <source>
        <dbReference type="ARBA" id="ARBA00022825"/>
    </source>
</evidence>
<proteinExistence type="predicted"/>
<feature type="region of interest" description="Disordered" evidence="4">
    <location>
        <begin position="1719"/>
        <end position="1740"/>
    </location>
</feature>
<keyword evidence="3" id="KW-0720">Serine protease</keyword>